<dbReference type="GO" id="GO:0008422">
    <property type="term" value="F:beta-glucosidase activity"/>
    <property type="evidence" value="ECO:0007669"/>
    <property type="project" value="UniProtKB-EC"/>
</dbReference>
<feature type="domain" description="Glycoside hydrolase family 3 C-terminal" evidence="9">
    <location>
        <begin position="694"/>
        <end position="808"/>
    </location>
</feature>
<name>A0A1M6E997_9BACT</name>
<dbReference type="SUPFAM" id="SSF52279">
    <property type="entry name" value="Beta-D-glucan exohydrolase, C-terminal domain"/>
    <property type="match status" value="1"/>
</dbReference>
<evidence type="ECO:0000256" key="2">
    <source>
        <dbReference type="ARBA" id="ARBA00005336"/>
    </source>
</evidence>
<dbReference type="InterPro" id="IPR002772">
    <property type="entry name" value="Glyco_hydro_3_C"/>
</dbReference>
<keyword evidence="5" id="KW-0378">Hydrolase</keyword>
<gene>
    <name evidence="10" type="ORF">SAMN05444280_106113</name>
</gene>
<dbReference type="PANTHER" id="PTHR30620">
    <property type="entry name" value="PERIPLASMIC BETA-GLUCOSIDASE-RELATED"/>
    <property type="match status" value="1"/>
</dbReference>
<evidence type="ECO:0000313" key="10">
    <source>
        <dbReference type="EMBL" id="SHI82056.1"/>
    </source>
</evidence>
<protein>
    <recommendedName>
        <fullName evidence="3">beta-glucosidase</fullName>
        <ecNumber evidence="3">3.2.1.21</ecNumber>
    </recommendedName>
</protein>
<dbReference type="InterPro" id="IPR017853">
    <property type="entry name" value="GH"/>
</dbReference>
<dbReference type="SUPFAM" id="SSF51445">
    <property type="entry name" value="(Trans)glycosidases"/>
    <property type="match status" value="1"/>
</dbReference>
<dbReference type="RefSeq" id="WP_073166980.1">
    <property type="nucleotide sequence ID" value="NZ_FQZE01000006.1"/>
</dbReference>
<dbReference type="OrthoDB" id="9805821at2"/>
<dbReference type="InterPro" id="IPR051915">
    <property type="entry name" value="Cellulose_Degrad_GH3"/>
</dbReference>
<organism evidence="10 11">
    <name type="scientific">Tangfeifania diversioriginum</name>
    <dbReference type="NCBI Taxonomy" id="1168035"/>
    <lineage>
        <taxon>Bacteria</taxon>
        <taxon>Pseudomonadati</taxon>
        <taxon>Bacteroidota</taxon>
        <taxon>Bacteroidia</taxon>
        <taxon>Marinilabiliales</taxon>
        <taxon>Prolixibacteraceae</taxon>
        <taxon>Tangfeifania</taxon>
    </lineage>
</organism>
<dbReference type="Proteomes" id="UP000184050">
    <property type="component" value="Unassembled WGS sequence"/>
</dbReference>
<dbReference type="InterPro" id="IPR001764">
    <property type="entry name" value="Glyco_hydro_3_N"/>
</dbReference>
<feature type="transmembrane region" description="Helical" evidence="7">
    <location>
        <begin position="12"/>
        <end position="28"/>
    </location>
</feature>
<evidence type="ECO:0000256" key="4">
    <source>
        <dbReference type="ARBA" id="ARBA00022729"/>
    </source>
</evidence>
<dbReference type="Pfam" id="PF00933">
    <property type="entry name" value="Glyco_hydro_3"/>
    <property type="match status" value="1"/>
</dbReference>
<dbReference type="Gene3D" id="3.20.20.300">
    <property type="entry name" value="Glycoside hydrolase, family 3, N-terminal domain"/>
    <property type="match status" value="1"/>
</dbReference>
<evidence type="ECO:0000256" key="3">
    <source>
        <dbReference type="ARBA" id="ARBA00012744"/>
    </source>
</evidence>
<evidence type="ECO:0000256" key="7">
    <source>
        <dbReference type="SAM" id="Phobius"/>
    </source>
</evidence>
<evidence type="ECO:0000256" key="5">
    <source>
        <dbReference type="ARBA" id="ARBA00022801"/>
    </source>
</evidence>
<dbReference type="EMBL" id="FQZE01000006">
    <property type="protein sequence ID" value="SHI82056.1"/>
    <property type="molecule type" value="Genomic_DNA"/>
</dbReference>
<dbReference type="Gene3D" id="3.40.50.1700">
    <property type="entry name" value="Glycoside hydrolase family 3 C-terminal domain"/>
    <property type="match status" value="1"/>
</dbReference>
<dbReference type="Pfam" id="PF01915">
    <property type="entry name" value="Glyco_hydro_3_C"/>
    <property type="match status" value="1"/>
</dbReference>
<evidence type="ECO:0000313" key="11">
    <source>
        <dbReference type="Proteomes" id="UP000184050"/>
    </source>
</evidence>
<dbReference type="PRINTS" id="PR00133">
    <property type="entry name" value="GLHYDRLASE3"/>
</dbReference>
<keyword evidence="6" id="KW-0326">Glycosidase</keyword>
<proteinExistence type="inferred from homology"/>
<dbReference type="GO" id="GO:0009251">
    <property type="term" value="P:glucan catabolic process"/>
    <property type="evidence" value="ECO:0007669"/>
    <property type="project" value="TreeGrafter"/>
</dbReference>
<keyword evidence="11" id="KW-1185">Reference proteome</keyword>
<dbReference type="PROSITE" id="PS51257">
    <property type="entry name" value="PROKAR_LIPOPROTEIN"/>
    <property type="match status" value="1"/>
</dbReference>
<dbReference type="InterPro" id="IPR036881">
    <property type="entry name" value="Glyco_hydro_3_C_sf"/>
</dbReference>
<keyword evidence="7" id="KW-1133">Transmembrane helix</keyword>
<comment type="catalytic activity">
    <reaction evidence="1">
        <text>Hydrolysis of terminal, non-reducing beta-D-glucosyl residues with release of beta-D-glucose.</text>
        <dbReference type="EC" id="3.2.1.21"/>
    </reaction>
</comment>
<dbReference type="AlphaFoldDB" id="A0A1M6E997"/>
<dbReference type="EC" id="3.2.1.21" evidence="3"/>
<evidence type="ECO:0000259" key="8">
    <source>
        <dbReference type="Pfam" id="PF00933"/>
    </source>
</evidence>
<evidence type="ECO:0000256" key="6">
    <source>
        <dbReference type="ARBA" id="ARBA00023295"/>
    </source>
</evidence>
<keyword evidence="7" id="KW-0812">Transmembrane</keyword>
<dbReference type="STRING" id="1168035.SAMN05444280_106113"/>
<dbReference type="PANTHER" id="PTHR30620:SF16">
    <property type="entry name" value="LYSOSOMAL BETA GLUCOSIDASE"/>
    <property type="match status" value="1"/>
</dbReference>
<reference evidence="10 11" key="1">
    <citation type="submission" date="2016-11" db="EMBL/GenBank/DDBJ databases">
        <authorList>
            <person name="Jaros S."/>
            <person name="Januszkiewicz K."/>
            <person name="Wedrychowicz H."/>
        </authorList>
    </citation>
    <scope>NUCLEOTIDE SEQUENCE [LARGE SCALE GENOMIC DNA]</scope>
    <source>
        <strain evidence="10 11">DSM 27063</strain>
    </source>
</reference>
<sequence length="835" mass="92240">MRLIKDLTSSKNTLIILISFAVAILFFACSKTDDYPRKTDPLGSGNIRWEESETPDGWTMVTNEAGTTLGYSKNSGLQLIQVDGYAFKDLNKNNLLDEFEDWRVDFETRAKSMVDEIPTEQMMGMKMNPFGSWTVNPDSLDAIIKNSLDLGYRQLRAPRGGRTDSRTKVNWNNMVQEYIEGLDNIVCIPAVWIDDPRSGDVSNWPSNLGLAATFDPEVGAQFGRMMSEEWRAMGISMQVATQMDLATEPRWKRIPGTFGEDPALSMDVARAVINGWQSTYDEEGNDLGWGKHSVNNQMKHWPGDGAAEGGRESHTRDGAYNVFPGGQFFTHVLPFVACMDLPGKTETVTAAMTNYSVGIEEDGSPVGGERIGTSYSEYKINELLREDYGWDGYILTDFGILTSKNYGVEDLTPVEKRLATLEAGCDAFGGEGGALQESVDLAMEAYELGVANLGKIEMDEIMKKGTERMLRTHFNIGIVDNPYLDFKVAESTSLKPEHEAAAHQAHLKSVVMLKNSGNIIQKASAETEKPKVYIPRLYTAATGGWRRTPASAEPGFDLEVAGEYYDVLTDALAETFTGPADDKGNPTLSENDIIRASKNEIAKCDFAIVRISNPKNGNPTFMESGGMREGPGSENSITDREEYTYLPISLQYRPYTANSEFVRRESLGGDMIEVTENGTKKLVKENRSYFGETGIITNESHLDLVLNTASVADKVIVVVDMSNPMVFSEFESEVDAILVGFGGNRASNVPDKAFLEIISGQVEPSGLLPLQMPANMETVEAQFEDVPRDMECHVDSEGNSYDFAFGLNWNGVIDDKRTTKYNVQPIVGEPPVSMK</sequence>
<evidence type="ECO:0000256" key="1">
    <source>
        <dbReference type="ARBA" id="ARBA00000448"/>
    </source>
</evidence>
<keyword evidence="4" id="KW-0732">Signal</keyword>
<evidence type="ECO:0000259" key="9">
    <source>
        <dbReference type="Pfam" id="PF01915"/>
    </source>
</evidence>
<feature type="domain" description="Glycoside hydrolase family 3 N-terminal" evidence="8">
    <location>
        <begin position="184"/>
        <end position="427"/>
    </location>
</feature>
<keyword evidence="7" id="KW-0472">Membrane</keyword>
<dbReference type="InterPro" id="IPR036962">
    <property type="entry name" value="Glyco_hydro_3_N_sf"/>
</dbReference>
<accession>A0A1M6E997</accession>
<comment type="similarity">
    <text evidence="2">Belongs to the glycosyl hydrolase 3 family.</text>
</comment>